<protein>
    <submittedName>
        <fullName evidence="1">Uncharacterized protein</fullName>
    </submittedName>
</protein>
<accession>A0ABP8U2S7</accession>
<name>A0ABP8U2S7_9ACTN</name>
<gene>
    <name evidence="1" type="ORF">GCM10023196_015270</name>
</gene>
<keyword evidence="2" id="KW-1185">Reference proteome</keyword>
<organism evidence="1 2">
    <name type="scientific">Actinoallomurus vinaceus</name>
    <dbReference type="NCBI Taxonomy" id="1080074"/>
    <lineage>
        <taxon>Bacteria</taxon>
        <taxon>Bacillati</taxon>
        <taxon>Actinomycetota</taxon>
        <taxon>Actinomycetes</taxon>
        <taxon>Streptosporangiales</taxon>
        <taxon>Thermomonosporaceae</taxon>
        <taxon>Actinoallomurus</taxon>
    </lineage>
</organism>
<evidence type="ECO:0000313" key="2">
    <source>
        <dbReference type="Proteomes" id="UP001501442"/>
    </source>
</evidence>
<sequence>MTARSDRLPVRVVLRGGPDGWQYTIIYRSGAEEHVDLGALAASRWPPATRRGHDPEWWDAATAQVAAHLREYLDLRVTDRCFDMFQLDAAIEWRSTGGESGPWEGTVTLVPPDPGRFPGRVPPFVVRLLPGRGADIDGTDLPFGAPAARAWSLLADVADRLGGEPPHASFICGWTDHRSVRIGRGQLSICTGRQDDGTERVGQIYAQRPPNWGGSPTVRADLDGIDLLTETADDVLWLLAELGLTALPRPCIVHVPDAGLVLYREDPAADRFASVAIEPPTTPSSPDRG</sequence>
<dbReference type="EMBL" id="BAABHK010000002">
    <property type="protein sequence ID" value="GAA4622565.1"/>
    <property type="molecule type" value="Genomic_DNA"/>
</dbReference>
<evidence type="ECO:0000313" key="1">
    <source>
        <dbReference type="EMBL" id="GAA4622565.1"/>
    </source>
</evidence>
<dbReference type="RefSeq" id="WP_345429935.1">
    <property type="nucleotide sequence ID" value="NZ_BAABHK010000002.1"/>
</dbReference>
<comment type="caution">
    <text evidence="1">The sequence shown here is derived from an EMBL/GenBank/DDBJ whole genome shotgun (WGS) entry which is preliminary data.</text>
</comment>
<proteinExistence type="predicted"/>
<reference evidence="2" key="1">
    <citation type="journal article" date="2019" name="Int. J. Syst. Evol. Microbiol.">
        <title>The Global Catalogue of Microorganisms (GCM) 10K type strain sequencing project: providing services to taxonomists for standard genome sequencing and annotation.</title>
        <authorList>
            <consortium name="The Broad Institute Genomics Platform"/>
            <consortium name="The Broad Institute Genome Sequencing Center for Infectious Disease"/>
            <person name="Wu L."/>
            <person name="Ma J."/>
        </authorList>
    </citation>
    <scope>NUCLEOTIDE SEQUENCE [LARGE SCALE GENOMIC DNA]</scope>
    <source>
        <strain evidence="2">JCM 17939</strain>
    </source>
</reference>
<dbReference type="Proteomes" id="UP001501442">
    <property type="component" value="Unassembled WGS sequence"/>
</dbReference>